<dbReference type="InterPro" id="IPR007197">
    <property type="entry name" value="rSAM"/>
</dbReference>
<dbReference type="InterPro" id="IPR023404">
    <property type="entry name" value="rSAM_horseshoe"/>
</dbReference>
<dbReference type="SFLD" id="SFLDS00029">
    <property type="entry name" value="Radical_SAM"/>
    <property type="match status" value="1"/>
</dbReference>
<dbReference type="SUPFAM" id="SSF102114">
    <property type="entry name" value="Radical SAM enzymes"/>
    <property type="match status" value="1"/>
</dbReference>
<dbReference type="Proteomes" id="UP001481872">
    <property type="component" value="Unassembled WGS sequence"/>
</dbReference>
<dbReference type="NCBIfam" id="TIGR00089">
    <property type="entry name" value="MiaB/RimO family radical SAM methylthiotransferase"/>
    <property type="match status" value="1"/>
</dbReference>
<dbReference type="PANTHER" id="PTHR43837">
    <property type="entry name" value="RIBOSOMAL PROTEIN S12 METHYLTHIOTRANSFERASE RIMO"/>
    <property type="match status" value="1"/>
</dbReference>
<evidence type="ECO:0000256" key="6">
    <source>
        <dbReference type="ARBA" id="ARBA00022723"/>
    </source>
</evidence>
<dbReference type="InterPro" id="IPR020612">
    <property type="entry name" value="Methylthiotransferase_CS"/>
</dbReference>
<evidence type="ECO:0000256" key="7">
    <source>
        <dbReference type="ARBA" id="ARBA00023004"/>
    </source>
</evidence>
<dbReference type="InterPro" id="IPR006467">
    <property type="entry name" value="MiaB-like_bact"/>
</dbReference>
<reference evidence="11 12" key="1">
    <citation type="submission" date="2024-04" db="EMBL/GenBank/DDBJ databases">
        <title>Human intestinal bacterial collection.</title>
        <authorList>
            <person name="Pauvert C."/>
            <person name="Hitch T.C.A."/>
            <person name="Clavel T."/>
        </authorList>
    </citation>
    <scope>NUCLEOTIDE SEQUENCE [LARGE SCALE GENOMIC DNA]</scope>
    <source>
        <strain evidence="11 12">CLA-SR-H026</strain>
    </source>
</reference>
<evidence type="ECO:0000256" key="2">
    <source>
        <dbReference type="ARBA" id="ARBA00022485"/>
    </source>
</evidence>
<keyword evidence="4" id="KW-0808">Transferase</keyword>
<dbReference type="InterPro" id="IPR058240">
    <property type="entry name" value="rSAM_sf"/>
</dbReference>
<protein>
    <submittedName>
        <fullName evidence="11">tRNA (N(6)-L-threonylcarbamoyladenosine(37)-C(2))-methylthiotransferase MtaB</fullName>
    </submittedName>
</protein>
<keyword evidence="12" id="KW-1185">Reference proteome</keyword>
<dbReference type="PROSITE" id="PS01278">
    <property type="entry name" value="MTTASE_RADICAL"/>
    <property type="match status" value="1"/>
</dbReference>
<dbReference type="PROSITE" id="PS51449">
    <property type="entry name" value="MTTASE_N"/>
    <property type="match status" value="1"/>
</dbReference>
<keyword evidence="7" id="KW-0408">Iron</keyword>
<proteinExistence type="predicted"/>
<dbReference type="SFLD" id="SFLDF00295">
    <property type="entry name" value="threonylcarbamoyladenosine_tRN"/>
    <property type="match status" value="1"/>
</dbReference>
<evidence type="ECO:0000256" key="1">
    <source>
        <dbReference type="ARBA" id="ARBA00001966"/>
    </source>
</evidence>
<keyword evidence="5" id="KW-0949">S-adenosyl-L-methionine</keyword>
<dbReference type="RefSeq" id="WP_349053932.1">
    <property type="nucleotide sequence ID" value="NZ_JBBNPS010000011.1"/>
</dbReference>
<evidence type="ECO:0000259" key="10">
    <source>
        <dbReference type="PROSITE" id="PS51918"/>
    </source>
</evidence>
<keyword evidence="3" id="KW-0963">Cytoplasm</keyword>
<gene>
    <name evidence="11" type="primary">mtaB</name>
    <name evidence="11" type="ORF">AAA081_05070</name>
</gene>
<keyword evidence="8" id="KW-0411">Iron-sulfur</keyword>
<feature type="domain" description="MTTase N-terminal" evidence="9">
    <location>
        <begin position="2"/>
        <end position="113"/>
    </location>
</feature>
<comment type="cofactor">
    <cofactor evidence="1">
        <name>[4Fe-4S] cluster</name>
        <dbReference type="ChEBI" id="CHEBI:49883"/>
    </cofactor>
</comment>
<evidence type="ECO:0000313" key="12">
    <source>
        <dbReference type="Proteomes" id="UP001481872"/>
    </source>
</evidence>
<dbReference type="EMBL" id="JBBNPS010000011">
    <property type="protein sequence ID" value="MEQ3353673.1"/>
    <property type="molecule type" value="Genomic_DNA"/>
</dbReference>
<evidence type="ECO:0000259" key="9">
    <source>
        <dbReference type="PROSITE" id="PS51449"/>
    </source>
</evidence>
<dbReference type="Gene3D" id="3.80.30.20">
    <property type="entry name" value="tm_1862 like domain"/>
    <property type="match status" value="1"/>
</dbReference>
<name>A0ABV1J652_9FIRM</name>
<dbReference type="InterPro" id="IPR006638">
    <property type="entry name" value="Elp3/MiaA/NifB-like_rSAM"/>
</dbReference>
<keyword evidence="6" id="KW-0479">Metal-binding</keyword>
<sequence length="440" mass="50192">MRRFKTYTLGCKVNQYETEAVEEMLEREGYGHDASMDVDLAIINTCTVTNESDRKSRQIIRRHKRENPNCKVVVIGCYAQVSAEEVAKIDGVDLVLGTKDRAALPGYVEKLFQGSEQIVHVEAHEQGEDFEHLEIKEIEDHTRAYMKVQDGCNQYCAYCIIPYARGFIRSRDMDDALIEAKRLAASGFKEIVLTGIHVGSYGKDLSEDVALVDLIEAMDEVEGIERIRLSSIEPMTMTDDFLNRVAKLKHFMPHFHLSLQSGAEKTLREMNRNYTTEEYRGTVRRIRRVFPDAGLTTDVIVGFPGESEEDFEESLDFVEEMGFSRLHVFPYSMRKNTPAARRKDQIPGPVKKERAARMIALGDKLAADFVKDRIGKTYPVLFEEKKDDKNYGYTPNYIYVAVEGKEDLRNTLEYVTIEGERGGEITGRIRKEHANGLSIL</sequence>
<dbReference type="Pfam" id="PF00919">
    <property type="entry name" value="UPF0004"/>
    <property type="match status" value="1"/>
</dbReference>
<dbReference type="InterPro" id="IPR005840">
    <property type="entry name" value="Ribosomal_uS12_MeSTrfase_RimO"/>
</dbReference>
<dbReference type="NCBIfam" id="TIGR01579">
    <property type="entry name" value="MiaB-like-C"/>
    <property type="match status" value="1"/>
</dbReference>
<dbReference type="PROSITE" id="PS51918">
    <property type="entry name" value="RADICAL_SAM"/>
    <property type="match status" value="1"/>
</dbReference>
<evidence type="ECO:0000256" key="4">
    <source>
        <dbReference type="ARBA" id="ARBA00022679"/>
    </source>
</evidence>
<evidence type="ECO:0000256" key="8">
    <source>
        <dbReference type="ARBA" id="ARBA00023014"/>
    </source>
</evidence>
<comment type="caution">
    <text evidence="11">The sequence shown here is derived from an EMBL/GenBank/DDBJ whole genome shotgun (WGS) entry which is preliminary data.</text>
</comment>
<dbReference type="InterPro" id="IPR038135">
    <property type="entry name" value="Methylthiotransferase_N_sf"/>
</dbReference>
<evidence type="ECO:0000256" key="5">
    <source>
        <dbReference type="ARBA" id="ARBA00022691"/>
    </source>
</evidence>
<dbReference type="SMART" id="SM00729">
    <property type="entry name" value="Elp3"/>
    <property type="match status" value="1"/>
</dbReference>
<dbReference type="SFLD" id="SFLDG01082">
    <property type="entry name" value="B12-binding_domain_containing"/>
    <property type="match status" value="1"/>
</dbReference>
<dbReference type="InterPro" id="IPR013848">
    <property type="entry name" value="Methylthiotransferase_N"/>
</dbReference>
<accession>A0ABV1J652</accession>
<dbReference type="SFLD" id="SFLDG01061">
    <property type="entry name" value="methylthiotransferase"/>
    <property type="match status" value="1"/>
</dbReference>
<evidence type="ECO:0000313" key="11">
    <source>
        <dbReference type="EMBL" id="MEQ3353673.1"/>
    </source>
</evidence>
<keyword evidence="2" id="KW-0004">4Fe-4S</keyword>
<dbReference type="CDD" id="cd01335">
    <property type="entry name" value="Radical_SAM"/>
    <property type="match status" value="1"/>
</dbReference>
<dbReference type="InterPro" id="IPR005839">
    <property type="entry name" value="Methylthiotransferase"/>
</dbReference>
<evidence type="ECO:0000256" key="3">
    <source>
        <dbReference type="ARBA" id="ARBA00022490"/>
    </source>
</evidence>
<feature type="domain" description="Radical SAM core" evidence="10">
    <location>
        <begin position="138"/>
        <end position="368"/>
    </location>
</feature>
<dbReference type="Pfam" id="PF04055">
    <property type="entry name" value="Radical_SAM"/>
    <property type="match status" value="1"/>
</dbReference>
<dbReference type="PANTHER" id="PTHR43837:SF1">
    <property type="entry name" value="RIBOSOMAL PROTEIN US12 METHYLTHIOTRANSFERASE RIMO"/>
    <property type="match status" value="1"/>
</dbReference>
<dbReference type="Gene3D" id="3.40.50.12160">
    <property type="entry name" value="Methylthiotransferase, N-terminal domain"/>
    <property type="match status" value="1"/>
</dbReference>
<dbReference type="InterPro" id="IPR034557">
    <property type="entry name" value="ThrcA_tRNA_MEthiotransferase"/>
</dbReference>
<organism evidence="11 12">
    <name type="scientific">Aedoeadaptatus acetigenes</name>
    <dbReference type="NCBI Taxonomy" id="2981723"/>
    <lineage>
        <taxon>Bacteria</taxon>
        <taxon>Bacillati</taxon>
        <taxon>Bacillota</taxon>
        <taxon>Tissierellia</taxon>
        <taxon>Tissierellales</taxon>
        <taxon>Peptoniphilaceae</taxon>
        <taxon>Aedoeadaptatus</taxon>
    </lineage>
</organism>